<keyword evidence="5" id="KW-0443">Lipid metabolism</keyword>
<keyword evidence="7" id="KW-1185">Reference proteome</keyword>
<dbReference type="CDD" id="cd02440">
    <property type="entry name" value="AdoMet_MTases"/>
    <property type="match status" value="1"/>
</dbReference>
<reference evidence="6 7" key="1">
    <citation type="submission" date="2023-07" db="EMBL/GenBank/DDBJ databases">
        <title>Sequencing the genomes of 1000 actinobacteria strains.</title>
        <authorList>
            <person name="Klenk H.-P."/>
        </authorList>
    </citation>
    <scope>NUCLEOTIDE SEQUENCE [LARGE SCALE GENOMIC DNA]</scope>
    <source>
        <strain evidence="6 7">DSM 44388</strain>
    </source>
</reference>
<dbReference type="PANTHER" id="PTHR43667">
    <property type="entry name" value="CYCLOPROPANE-FATTY-ACYL-PHOSPHOLIPID SYNTHASE"/>
    <property type="match status" value="1"/>
</dbReference>
<dbReference type="Pfam" id="PF02353">
    <property type="entry name" value="CMAS"/>
    <property type="match status" value="1"/>
</dbReference>
<dbReference type="Proteomes" id="UP001235712">
    <property type="component" value="Unassembled WGS sequence"/>
</dbReference>
<name>A0ABT9P3H9_9ACTN</name>
<dbReference type="Gene3D" id="3.40.50.150">
    <property type="entry name" value="Vaccinia Virus protein VP39"/>
    <property type="match status" value="1"/>
</dbReference>
<dbReference type="RefSeq" id="WP_307243055.1">
    <property type="nucleotide sequence ID" value="NZ_JAUSQZ010000001.1"/>
</dbReference>
<keyword evidence="2 6" id="KW-0489">Methyltransferase</keyword>
<comment type="caution">
    <text evidence="6">The sequence shown here is derived from an EMBL/GenBank/DDBJ whole genome shotgun (WGS) entry which is preliminary data.</text>
</comment>
<keyword evidence="3 6" id="KW-0808">Transferase</keyword>
<dbReference type="PIRSF" id="PIRSF003085">
    <property type="entry name" value="CMAS"/>
    <property type="match status" value="1"/>
</dbReference>
<dbReference type="GO" id="GO:0032259">
    <property type="term" value="P:methylation"/>
    <property type="evidence" value="ECO:0007669"/>
    <property type="project" value="UniProtKB-KW"/>
</dbReference>
<comment type="similarity">
    <text evidence="1">Belongs to the CFA/CMAS family.</text>
</comment>
<dbReference type="InterPro" id="IPR029063">
    <property type="entry name" value="SAM-dependent_MTases_sf"/>
</dbReference>
<dbReference type="GO" id="GO:0008825">
    <property type="term" value="F:cyclopropane-fatty-acyl-phospholipid synthase activity"/>
    <property type="evidence" value="ECO:0007669"/>
    <property type="project" value="UniProtKB-EC"/>
</dbReference>
<dbReference type="InterPro" id="IPR050723">
    <property type="entry name" value="CFA/CMAS"/>
</dbReference>
<accession>A0ABT9P3H9</accession>
<evidence type="ECO:0000256" key="2">
    <source>
        <dbReference type="ARBA" id="ARBA00022603"/>
    </source>
</evidence>
<dbReference type="EMBL" id="JAUSQZ010000001">
    <property type="protein sequence ID" value="MDP9827246.1"/>
    <property type="molecule type" value="Genomic_DNA"/>
</dbReference>
<evidence type="ECO:0000256" key="5">
    <source>
        <dbReference type="ARBA" id="ARBA00023098"/>
    </source>
</evidence>
<evidence type="ECO:0000256" key="3">
    <source>
        <dbReference type="ARBA" id="ARBA00022679"/>
    </source>
</evidence>
<dbReference type="PANTHER" id="PTHR43667:SF1">
    <property type="entry name" value="CYCLOPROPANE-FATTY-ACYL-PHOSPHOLIPID SYNTHASE"/>
    <property type="match status" value="1"/>
</dbReference>
<sequence length="425" mass="47197">MTLLHDGPSTGGLAAQVTPVAQAVLGTELPIRIRFWDGTEVGPADTPALVVRSPRALRRLLWHPGELGLAQAYVTGEIDVEGDLADGFRRVWKAFRDRDSSPALSQLAPRVPLGLVRQALGTPLPPPDTQARLRGRLHTRRRDRDAIAHHYDLSNEFYQLVLDPHMAYSCAYFTEPGQSLERAQEAKLDLVCRKLGIEPGQSLLDVGCGWGSLSLHAARVYGAQVTGITLSAQQAEFVRERVHRQGLSDRVTVKLLDYRELGDELFDAVASLEMGEHVGQANYPVYAATLHRMVRPGGRVLVQQMSRGAHRPGGGAFIEAYIAPDMHMRPVGETVAMLEQAGLEVRDVHGLREHYVWTAQAWYEQFEERYDQVVKMVGEEMARVWRLYLVGGGLAFEEGRMGVDQILSVRRTPDGTIAMPAVREF</sequence>
<evidence type="ECO:0000256" key="4">
    <source>
        <dbReference type="ARBA" id="ARBA00022691"/>
    </source>
</evidence>
<gene>
    <name evidence="6" type="ORF">J2S57_002995</name>
</gene>
<organism evidence="6 7">
    <name type="scientific">Kineosporia succinea</name>
    <dbReference type="NCBI Taxonomy" id="84632"/>
    <lineage>
        <taxon>Bacteria</taxon>
        <taxon>Bacillati</taxon>
        <taxon>Actinomycetota</taxon>
        <taxon>Actinomycetes</taxon>
        <taxon>Kineosporiales</taxon>
        <taxon>Kineosporiaceae</taxon>
        <taxon>Kineosporia</taxon>
    </lineage>
</organism>
<dbReference type="SUPFAM" id="SSF53335">
    <property type="entry name" value="S-adenosyl-L-methionine-dependent methyltransferases"/>
    <property type="match status" value="1"/>
</dbReference>
<dbReference type="EC" id="2.1.1.79" evidence="6"/>
<evidence type="ECO:0000313" key="7">
    <source>
        <dbReference type="Proteomes" id="UP001235712"/>
    </source>
</evidence>
<proteinExistence type="inferred from homology"/>
<keyword evidence="4" id="KW-0949">S-adenosyl-L-methionine</keyword>
<dbReference type="InterPro" id="IPR003333">
    <property type="entry name" value="CMAS"/>
</dbReference>
<evidence type="ECO:0000313" key="6">
    <source>
        <dbReference type="EMBL" id="MDP9827246.1"/>
    </source>
</evidence>
<evidence type="ECO:0000256" key="1">
    <source>
        <dbReference type="ARBA" id="ARBA00010815"/>
    </source>
</evidence>
<protein>
    <submittedName>
        <fullName evidence="6">Cyclopropane-fatty-acyl-phospholipid synthase</fullName>
        <ecNumber evidence="6">2.1.1.79</ecNumber>
    </submittedName>
</protein>